<dbReference type="EMBL" id="JAUKUA010000004">
    <property type="protein sequence ID" value="KAK0716169.1"/>
    <property type="molecule type" value="Genomic_DNA"/>
</dbReference>
<accession>A0AA40AI03</accession>
<comment type="caution">
    <text evidence="1">The sequence shown here is derived from an EMBL/GenBank/DDBJ whole genome shotgun (WGS) entry which is preliminary data.</text>
</comment>
<keyword evidence="2" id="KW-1185">Reference proteome</keyword>
<feature type="non-terminal residue" evidence="1">
    <location>
        <position position="103"/>
    </location>
</feature>
<dbReference type="AlphaFoldDB" id="A0AA40AI03"/>
<evidence type="ECO:0000313" key="1">
    <source>
        <dbReference type="EMBL" id="KAK0716169.1"/>
    </source>
</evidence>
<feature type="non-terminal residue" evidence="1">
    <location>
        <position position="1"/>
    </location>
</feature>
<gene>
    <name evidence="1" type="ORF">B0H67DRAFT_470937</name>
</gene>
<reference evidence="1" key="1">
    <citation type="submission" date="2023-06" db="EMBL/GenBank/DDBJ databases">
        <title>Genome-scale phylogeny and comparative genomics of the fungal order Sordariales.</title>
        <authorList>
            <consortium name="Lawrence Berkeley National Laboratory"/>
            <person name="Hensen N."/>
            <person name="Bonometti L."/>
            <person name="Westerberg I."/>
            <person name="Brannstrom I.O."/>
            <person name="Guillou S."/>
            <person name="Cros-Aarteil S."/>
            <person name="Calhoun S."/>
            <person name="Haridas S."/>
            <person name="Kuo A."/>
            <person name="Mondo S."/>
            <person name="Pangilinan J."/>
            <person name="Riley R."/>
            <person name="Labutti K."/>
            <person name="Andreopoulos B."/>
            <person name="Lipzen A."/>
            <person name="Chen C."/>
            <person name="Yanf M."/>
            <person name="Daum C."/>
            <person name="Ng V."/>
            <person name="Clum A."/>
            <person name="Steindorff A."/>
            <person name="Ohm R."/>
            <person name="Martin F."/>
            <person name="Silar P."/>
            <person name="Natvig D."/>
            <person name="Lalanne C."/>
            <person name="Gautier V."/>
            <person name="Ament-Velasquez S.L."/>
            <person name="Kruys A."/>
            <person name="Hutchinson M.I."/>
            <person name="Powell A.J."/>
            <person name="Barry K."/>
            <person name="Miller A.N."/>
            <person name="Grigoriev I.V."/>
            <person name="Debuchy R."/>
            <person name="Gladieux P."/>
            <person name="Thoren M.H."/>
            <person name="Johannesson H."/>
        </authorList>
    </citation>
    <scope>NUCLEOTIDE SEQUENCE</scope>
    <source>
        <strain evidence="1">SMH4607-1</strain>
    </source>
</reference>
<name>A0AA40AI03_9PEZI</name>
<evidence type="ECO:0000313" key="2">
    <source>
        <dbReference type="Proteomes" id="UP001172102"/>
    </source>
</evidence>
<sequence length="103" mass="11250">ITNIQSKPALPEAAALRDDYHYEPMPCDTLPPVGPNVLMHFFEHPGHAEVVPVLYRRIPKKLRARLVVCPRAGSAVGWGMQLTEGPDPFLVFLCGCGAFAVAL</sequence>
<organism evidence="1 2">
    <name type="scientific">Lasiosphaeris hirsuta</name>
    <dbReference type="NCBI Taxonomy" id="260670"/>
    <lineage>
        <taxon>Eukaryota</taxon>
        <taxon>Fungi</taxon>
        <taxon>Dikarya</taxon>
        <taxon>Ascomycota</taxon>
        <taxon>Pezizomycotina</taxon>
        <taxon>Sordariomycetes</taxon>
        <taxon>Sordariomycetidae</taxon>
        <taxon>Sordariales</taxon>
        <taxon>Lasiosphaeriaceae</taxon>
        <taxon>Lasiosphaeris</taxon>
    </lineage>
</organism>
<proteinExistence type="predicted"/>
<protein>
    <submittedName>
        <fullName evidence="1">Uncharacterized protein</fullName>
    </submittedName>
</protein>
<dbReference type="Proteomes" id="UP001172102">
    <property type="component" value="Unassembled WGS sequence"/>
</dbReference>